<proteinExistence type="predicted"/>
<sequence length="197" mass="20689">MGIKKTLALGVASAALGLSLIGGGTYAYFSDTAESTATFAAGTLDLNTNPVEVVALNNMKPGDIAVRSFQLKNDGTLDIKQLSLVTDYTVTNAAGAAANTEDLGGHYKVKILDASYTSGSIAGHVVQEVTFKDLKALSELNLLTLPEFSGGISAGTSKNFKVAFEFVENNNDQNQFQGDGISIKWTFNAKQGIGELK</sequence>
<keyword evidence="1" id="KW-0132">Cell division</keyword>
<dbReference type="Pfam" id="PF12389">
    <property type="entry name" value="Peptidase_M73"/>
    <property type="match status" value="1"/>
</dbReference>
<evidence type="ECO:0000313" key="1">
    <source>
        <dbReference type="EMBL" id="GGF65309.1"/>
    </source>
</evidence>
<dbReference type="NCBIfam" id="TIGR04088">
    <property type="entry name" value="cognate_SipW"/>
    <property type="match status" value="1"/>
</dbReference>
<name>A0A917C044_9BACL</name>
<organism evidence="1 2">
    <name type="scientific">Paenibacillus albidus</name>
    <dbReference type="NCBI Taxonomy" id="2041023"/>
    <lineage>
        <taxon>Bacteria</taxon>
        <taxon>Bacillati</taxon>
        <taxon>Bacillota</taxon>
        <taxon>Bacilli</taxon>
        <taxon>Bacillales</taxon>
        <taxon>Paenibacillaceae</taxon>
        <taxon>Paenibacillus</taxon>
    </lineage>
</organism>
<dbReference type="Proteomes" id="UP000637643">
    <property type="component" value="Unassembled WGS sequence"/>
</dbReference>
<dbReference type="RefSeq" id="WP_189022305.1">
    <property type="nucleotide sequence ID" value="NZ_BMKR01000003.1"/>
</dbReference>
<reference evidence="1" key="2">
    <citation type="submission" date="2020-09" db="EMBL/GenBank/DDBJ databases">
        <authorList>
            <person name="Sun Q."/>
            <person name="Zhou Y."/>
        </authorList>
    </citation>
    <scope>NUCLEOTIDE SEQUENCE</scope>
    <source>
        <strain evidence="1">CGMCC 1.16134</strain>
    </source>
</reference>
<dbReference type="EMBL" id="BMKR01000003">
    <property type="protein sequence ID" value="GGF65309.1"/>
    <property type="molecule type" value="Genomic_DNA"/>
</dbReference>
<protein>
    <submittedName>
        <fullName evidence="1">Cell division protein FtsN</fullName>
    </submittedName>
</protein>
<dbReference type="GO" id="GO:0051301">
    <property type="term" value="P:cell division"/>
    <property type="evidence" value="ECO:0007669"/>
    <property type="project" value="UniProtKB-KW"/>
</dbReference>
<dbReference type="InterPro" id="IPR023833">
    <property type="entry name" value="Signal_pept_SipW-depend-type"/>
</dbReference>
<dbReference type="InterPro" id="IPR022121">
    <property type="entry name" value="Peptidase_M73_camelysin"/>
</dbReference>
<reference evidence="1" key="1">
    <citation type="journal article" date="2014" name="Int. J. Syst. Evol. Microbiol.">
        <title>Complete genome sequence of Corynebacterium casei LMG S-19264T (=DSM 44701T), isolated from a smear-ripened cheese.</title>
        <authorList>
            <consortium name="US DOE Joint Genome Institute (JGI-PGF)"/>
            <person name="Walter F."/>
            <person name="Albersmeier A."/>
            <person name="Kalinowski J."/>
            <person name="Ruckert C."/>
        </authorList>
    </citation>
    <scope>NUCLEOTIDE SEQUENCE</scope>
    <source>
        <strain evidence="1">CGMCC 1.16134</strain>
    </source>
</reference>
<keyword evidence="1" id="KW-0131">Cell cycle</keyword>
<evidence type="ECO:0000313" key="2">
    <source>
        <dbReference type="Proteomes" id="UP000637643"/>
    </source>
</evidence>
<keyword evidence="2" id="KW-1185">Reference proteome</keyword>
<dbReference type="AlphaFoldDB" id="A0A917C044"/>
<accession>A0A917C044</accession>
<comment type="caution">
    <text evidence="1">The sequence shown here is derived from an EMBL/GenBank/DDBJ whole genome shotgun (WGS) entry which is preliminary data.</text>
</comment>
<gene>
    <name evidence="1" type="primary">calY</name>
    <name evidence="1" type="ORF">GCM10010912_07910</name>
</gene>